<keyword evidence="1" id="KW-0472">Membrane</keyword>
<reference evidence="2" key="1">
    <citation type="submission" date="2020-10" db="EMBL/GenBank/DDBJ databases">
        <title>Sequencing the genomes of 1000 actinobacteria strains.</title>
        <authorList>
            <person name="Klenk H.-P."/>
        </authorList>
    </citation>
    <scope>NUCLEOTIDE SEQUENCE</scope>
    <source>
        <strain evidence="2">DSM 45354</strain>
    </source>
</reference>
<gene>
    <name evidence="2" type="ORF">HEB94_001019</name>
</gene>
<keyword evidence="3" id="KW-1185">Reference proteome</keyword>
<protein>
    <submittedName>
        <fullName evidence="2">Uncharacterized protein</fullName>
    </submittedName>
</protein>
<comment type="caution">
    <text evidence="2">The sequence shown here is derived from an EMBL/GenBank/DDBJ whole genome shotgun (WGS) entry which is preliminary data.</text>
</comment>
<accession>A0A927RGF3</accession>
<name>A0A927RGF3_9ACTN</name>
<dbReference type="AlphaFoldDB" id="A0A927RGF3"/>
<organism evidence="2 3">
    <name type="scientific">Actinopolymorpha pittospori</name>
    <dbReference type="NCBI Taxonomy" id="648752"/>
    <lineage>
        <taxon>Bacteria</taxon>
        <taxon>Bacillati</taxon>
        <taxon>Actinomycetota</taxon>
        <taxon>Actinomycetes</taxon>
        <taxon>Propionibacteriales</taxon>
        <taxon>Actinopolymorphaceae</taxon>
        <taxon>Actinopolymorpha</taxon>
    </lineage>
</organism>
<evidence type="ECO:0000313" key="3">
    <source>
        <dbReference type="Proteomes" id="UP000638648"/>
    </source>
</evidence>
<evidence type="ECO:0000313" key="2">
    <source>
        <dbReference type="EMBL" id="MBE1604171.1"/>
    </source>
</evidence>
<keyword evidence="1" id="KW-1133">Transmembrane helix</keyword>
<sequence>MMGARAWKALEFLLAAIVGLVYVAAVSGR</sequence>
<keyword evidence="1" id="KW-0812">Transmembrane</keyword>
<proteinExistence type="predicted"/>
<dbReference type="EMBL" id="JADBEM010000001">
    <property type="protein sequence ID" value="MBE1604171.1"/>
    <property type="molecule type" value="Genomic_DNA"/>
</dbReference>
<feature type="transmembrane region" description="Helical" evidence="1">
    <location>
        <begin position="6"/>
        <end position="25"/>
    </location>
</feature>
<evidence type="ECO:0000256" key="1">
    <source>
        <dbReference type="SAM" id="Phobius"/>
    </source>
</evidence>
<dbReference type="Proteomes" id="UP000638648">
    <property type="component" value="Unassembled WGS sequence"/>
</dbReference>